<dbReference type="EMBL" id="CP022983">
    <property type="protein sequence ID" value="ASV69086.1"/>
    <property type="molecule type" value="Genomic_DNA"/>
</dbReference>
<dbReference type="SUPFAM" id="SSF51703">
    <property type="entry name" value="Cobalamin (vitamin B12)-dependent enzymes"/>
    <property type="match status" value="1"/>
</dbReference>
<dbReference type="Proteomes" id="UP000215137">
    <property type="component" value="Chromosome"/>
</dbReference>
<evidence type="ECO:0000259" key="8">
    <source>
        <dbReference type="Pfam" id="PF01642"/>
    </source>
</evidence>
<name>A0A248TLL6_9BACI</name>
<evidence type="ECO:0000313" key="9">
    <source>
        <dbReference type="EMBL" id="ASV69086.1"/>
    </source>
</evidence>
<evidence type="ECO:0000256" key="5">
    <source>
        <dbReference type="ARBA" id="ARBA00023235"/>
    </source>
</evidence>
<dbReference type="InterPro" id="IPR016176">
    <property type="entry name" value="Cbl-dep_enz_cat"/>
</dbReference>
<evidence type="ECO:0000313" key="10">
    <source>
        <dbReference type="Proteomes" id="UP000215137"/>
    </source>
</evidence>
<dbReference type="InterPro" id="IPR058549">
    <property type="entry name" value="MeMalonylCoA_mutase_a/b_site"/>
</dbReference>
<dbReference type="AlphaFoldDB" id="A0A248TLL6"/>
<dbReference type="Gene3D" id="3.20.20.240">
    <property type="entry name" value="Methylmalonyl-CoA mutase"/>
    <property type="match status" value="1"/>
</dbReference>
<comment type="cofactor">
    <cofactor evidence="1">
        <name>adenosylcob(III)alamin</name>
        <dbReference type="ChEBI" id="CHEBI:18408"/>
    </cofactor>
</comment>
<organism evidence="9 10">
    <name type="scientific">Cytobacillus kochii</name>
    <dbReference type="NCBI Taxonomy" id="859143"/>
    <lineage>
        <taxon>Bacteria</taxon>
        <taxon>Bacillati</taxon>
        <taxon>Bacillota</taxon>
        <taxon>Bacilli</taxon>
        <taxon>Bacillales</taxon>
        <taxon>Bacillaceae</taxon>
        <taxon>Cytobacillus</taxon>
    </lineage>
</organism>
<dbReference type="PANTHER" id="PTHR48101">
    <property type="entry name" value="METHYLMALONYL-COA MUTASE, MITOCHONDRIAL-RELATED"/>
    <property type="match status" value="1"/>
</dbReference>
<evidence type="ECO:0000256" key="2">
    <source>
        <dbReference type="ARBA" id="ARBA00008465"/>
    </source>
</evidence>
<dbReference type="Gene3D" id="3.40.50.280">
    <property type="entry name" value="Cobalamin-binding domain"/>
    <property type="match status" value="1"/>
</dbReference>
<dbReference type="PROSITE" id="PS00544">
    <property type="entry name" value="METMALONYL_COA_MUTASE"/>
    <property type="match status" value="1"/>
</dbReference>
<evidence type="ECO:0000256" key="3">
    <source>
        <dbReference type="ARBA" id="ARBA00012398"/>
    </source>
</evidence>
<feature type="compositionally biased region" description="Basic and acidic residues" evidence="7">
    <location>
        <begin position="1"/>
        <end position="27"/>
    </location>
</feature>
<protein>
    <recommendedName>
        <fullName evidence="3">methylmalonyl-CoA mutase</fullName>
        <ecNumber evidence="3">5.4.99.2</ecNumber>
    </recommendedName>
</protein>
<accession>A0A248TLL6</accession>
<evidence type="ECO:0000256" key="7">
    <source>
        <dbReference type="SAM" id="MobiDB-lite"/>
    </source>
</evidence>
<gene>
    <name evidence="9" type="ORF">CKF48_18340</name>
</gene>
<dbReference type="InterPro" id="IPR036724">
    <property type="entry name" value="Cobalamin-bd_sf"/>
</dbReference>
<dbReference type="CDD" id="cd03677">
    <property type="entry name" value="MM_CoA_mutase_beta"/>
    <property type="match status" value="1"/>
</dbReference>
<dbReference type="KEGG" id="bko:CKF48_18340"/>
<feature type="domain" description="Methylmalonyl-CoA mutase alpha/beta chain catalytic" evidence="8">
    <location>
        <begin position="39"/>
        <end position="117"/>
    </location>
</feature>
<evidence type="ECO:0000256" key="1">
    <source>
        <dbReference type="ARBA" id="ARBA00001922"/>
    </source>
</evidence>
<dbReference type="RefSeq" id="WP_095372650.1">
    <property type="nucleotide sequence ID" value="NZ_JARMDJ010000005.1"/>
</dbReference>
<dbReference type="GO" id="GO:0019678">
    <property type="term" value="P:propionate metabolic process, methylmalonyl pathway"/>
    <property type="evidence" value="ECO:0007669"/>
    <property type="project" value="TreeGrafter"/>
</dbReference>
<dbReference type="GO" id="GO:0004494">
    <property type="term" value="F:methylmalonyl-CoA mutase activity"/>
    <property type="evidence" value="ECO:0007669"/>
    <property type="project" value="UniProtKB-EC"/>
</dbReference>
<dbReference type="SUPFAM" id="SSF52242">
    <property type="entry name" value="Cobalamin (vitamin B12)-binding domain"/>
    <property type="match status" value="1"/>
</dbReference>
<sequence>MNLNKMKNETFTKPTLRDWQEKAEESLKGGSIDRLSTVTYEGIKLKPLYSREDLPSPIQNPLPGSSDFRRGYTSSGYLEEPWNVSQRLSSTSAKEMKKQLLEELNKGQSAISFNPDLYKLSEVAAIVEGLEEYPFCLMTENSSLDLYKTIGQQNSKGFIGKDPLASLMNNSKGYDNDWLEAIVHAKKSSPKLKTILIHTTIYHELGANAIQELAIAIASAVSHIERLLSEDFSIEEIVDKVVFHFSIGAQFFTEISKLRAAKILWSKVLEAYGLNEKLMNMTISAQTSPFTKTLYDPYVNLLRAGNEAFAAILGGINYLHVSPFDEPSEASSFTANRIARNTQLILREEAHLNKVIDPAGGSYYIESITNQIAERAWDLFLAIEDQGGMEVAIETGWIQEQITQVQKKRLADIYTRKQSIVGTNKYANLDESPLQNAVTLGNRLSIPYEKLRYQVEMMKASSVDIQVGLLCLGDLKKHKPRMDFVTGFLAPGGIRSHFIPIMHTENLKEQIENNPLSHYVICGANDQYDDDLLTAVKLVMTEKQSIFKLYLAGHPTVEEQKCWKEAGITEFLHMKSDCYHILSTIVEDWEGEVK</sequence>
<keyword evidence="5" id="KW-0413">Isomerase</keyword>
<dbReference type="InterPro" id="IPR006099">
    <property type="entry name" value="MeMalonylCoA_mutase_a/b_cat"/>
</dbReference>
<dbReference type="GO" id="GO:0005737">
    <property type="term" value="C:cytoplasm"/>
    <property type="evidence" value="ECO:0007669"/>
    <property type="project" value="TreeGrafter"/>
</dbReference>
<keyword evidence="4" id="KW-0846">Cobalamin</keyword>
<feature type="region of interest" description="Disordered" evidence="7">
    <location>
        <begin position="1"/>
        <end position="28"/>
    </location>
</feature>
<evidence type="ECO:0000256" key="4">
    <source>
        <dbReference type="ARBA" id="ARBA00022628"/>
    </source>
</evidence>
<comment type="similarity">
    <text evidence="2">Belongs to the methylmalonyl-CoA mutase family.</text>
</comment>
<dbReference type="Pfam" id="PF01642">
    <property type="entry name" value="MM_CoA_mutase"/>
    <property type="match status" value="2"/>
</dbReference>
<keyword evidence="6" id="KW-0170">Cobalt</keyword>
<proteinExistence type="inferred from homology"/>
<reference evidence="9 10" key="1">
    <citation type="submission" date="2017-08" db="EMBL/GenBank/DDBJ databases">
        <title>Complete Genome Sequence of Bacillus kochii Oregon-R-modENCODE STRAIN BDGP4, isolated from Drosophila melanogaster gut.</title>
        <authorList>
            <person name="Wan K.H."/>
            <person name="Yu C."/>
            <person name="Park S."/>
            <person name="Hammonds A.S."/>
            <person name="Booth B.W."/>
            <person name="Celniker S.E."/>
        </authorList>
    </citation>
    <scope>NUCLEOTIDE SEQUENCE [LARGE SCALE GENOMIC DNA]</scope>
    <source>
        <strain evidence="9 10">BDGP4</strain>
    </source>
</reference>
<evidence type="ECO:0000256" key="6">
    <source>
        <dbReference type="ARBA" id="ARBA00023285"/>
    </source>
</evidence>
<keyword evidence="10" id="KW-1185">Reference proteome</keyword>
<feature type="domain" description="Methylmalonyl-CoA mutase alpha/beta chain catalytic" evidence="8">
    <location>
        <begin position="178"/>
        <end position="434"/>
    </location>
</feature>
<dbReference type="GO" id="GO:0046872">
    <property type="term" value="F:metal ion binding"/>
    <property type="evidence" value="ECO:0007669"/>
    <property type="project" value="InterPro"/>
</dbReference>
<dbReference type="OrthoDB" id="9762378at2"/>
<dbReference type="GO" id="GO:0031419">
    <property type="term" value="F:cobalamin binding"/>
    <property type="evidence" value="ECO:0007669"/>
    <property type="project" value="UniProtKB-KW"/>
</dbReference>
<dbReference type="EC" id="5.4.99.2" evidence="3"/>
<dbReference type="PANTHER" id="PTHR48101:SF1">
    <property type="entry name" value="METHYLMALONYL-COA MUTASE, LARGE SUBUNIT"/>
    <property type="match status" value="1"/>
</dbReference>